<dbReference type="EMBL" id="KP671755">
    <property type="protein sequence ID" value="AJT61140.1"/>
    <property type="molecule type" value="Genomic_DNA"/>
</dbReference>
<dbReference type="Pfam" id="PF07880">
    <property type="entry name" value="T4_gp9_10_N"/>
    <property type="match status" value="1"/>
</dbReference>
<dbReference type="Proteomes" id="UP000202888">
    <property type="component" value="Segment"/>
</dbReference>
<evidence type="ECO:0000313" key="4">
    <source>
        <dbReference type="Proteomes" id="UP000202888"/>
    </source>
</evidence>
<dbReference type="Pfam" id="PF21939">
    <property type="entry name" value="Gp10_C"/>
    <property type="match status" value="1"/>
</dbReference>
<organism evidence="3 4">
    <name type="scientific">Vibrio phage ValKK3</name>
    <dbReference type="NCBI Taxonomy" id="1610855"/>
    <lineage>
        <taxon>Viruses</taxon>
        <taxon>Duplodnaviria</taxon>
        <taxon>Heunggongvirae</taxon>
        <taxon>Uroviricota</taxon>
        <taxon>Caudoviricetes</taxon>
        <taxon>Pantevenvirales</taxon>
        <taxon>Straboviridae</taxon>
        <taxon>Schizotequatrovirus</taxon>
        <taxon>Schizotequatrovirus valkk3</taxon>
    </lineage>
</organism>
<dbReference type="InterPro" id="IPR036240">
    <property type="entry name" value="Gp9-like_sf"/>
</dbReference>
<dbReference type="GO" id="GO:0019076">
    <property type="term" value="P:viral release from host cell"/>
    <property type="evidence" value="ECO:0007669"/>
    <property type="project" value="InterPro"/>
</dbReference>
<dbReference type="Gene3D" id="1.20.5.960">
    <property type="entry name" value="Bacteriophage t4 gene product 9 (gp9)"/>
    <property type="match status" value="1"/>
</dbReference>
<dbReference type="KEGG" id="vg:26628625"/>
<protein>
    <submittedName>
        <fullName evidence="3">Baseplate structural protein</fullName>
    </submittedName>
</protein>
<dbReference type="GeneID" id="26628625"/>
<evidence type="ECO:0000259" key="1">
    <source>
        <dbReference type="Pfam" id="PF07880"/>
    </source>
</evidence>
<keyword evidence="4" id="KW-1185">Reference proteome</keyword>
<dbReference type="Gene3D" id="2.60.120.640">
    <property type="entry name" value="gp9"/>
    <property type="match status" value="1"/>
</dbReference>
<dbReference type="OrthoDB" id="531at10239"/>
<dbReference type="RefSeq" id="YP_009201402.1">
    <property type="nucleotide sequence ID" value="NC_028829.1"/>
</dbReference>
<evidence type="ECO:0000313" key="3">
    <source>
        <dbReference type="EMBL" id="AJT61140.1"/>
    </source>
</evidence>
<reference evidence="3 4" key="1">
    <citation type="journal article" date="2016" name="Genom Data">
        <title>Complete genome sequence of a giant Vibrio phage ValKK3 infecting Vibrio alginolyticus.</title>
        <authorList>
            <person name="Lal T.M."/>
            <person name="Sano M."/>
            <person name="Hatai K."/>
            <person name="Ransangan J."/>
        </authorList>
    </citation>
    <scope>NUCLEOTIDE SEQUENCE [LARGE SCALE GENOMIC DNA]</scope>
</reference>
<evidence type="ECO:0000259" key="2">
    <source>
        <dbReference type="Pfam" id="PF21939"/>
    </source>
</evidence>
<dbReference type="InterPro" id="IPR027411">
    <property type="entry name" value="Gp9/Gp10_mid_dom_sf"/>
</dbReference>
<accession>A0A0D4DB89</accession>
<dbReference type="InterPro" id="IPR053827">
    <property type="entry name" value="Gp10_C"/>
</dbReference>
<dbReference type="Gene3D" id="2.10.10.90">
    <property type="match status" value="1"/>
</dbReference>
<dbReference type="InterPro" id="IPR008987">
    <property type="entry name" value="Baseplate_struct_prot_Gp9/10_N"/>
</dbReference>
<dbReference type="SUPFAM" id="SSF50017">
    <property type="entry name" value="gp9"/>
    <property type="match status" value="1"/>
</dbReference>
<name>A0A0D4DB89_9CAUD</name>
<feature type="domain" description="Baseplate structural protein Gp10 C-terminal" evidence="2">
    <location>
        <begin position="582"/>
        <end position="747"/>
    </location>
</feature>
<proteinExistence type="predicted"/>
<sequence length="748" mass="83028">MKQTINVGQIVDDGTGDYLRVGGIKTRDNFDEIYSQLGDGSRLYAAGAWRNWKFASTYLNGDTSYNPANAELYFDENGDGQGPELRVSFGESWTIDTSLGPVDVYLPSGVEEADYGKAIRLRDVKGTWSKQLVTVYPDPKDSIKRVAGSTQNDLGSGAEFGNAYQDLELVFTPPRHWEYVAQKYVNGLTFGDIPSVLRRAIIARQDQRDFNVSLELNGGLYNQAAVEVYRRGNLLYFGDELSDFSDYGSIPLHTVEAWVSNNPETYHVGDLVRGDAVTGRDDRIWQCLEEHNSIGAWEESKWAEFADFPEYVDHAGSTAYAVGDIVTQDHNGYSQTFECLISHTSASGYTDLTADSRWRQLTNDDLAPLDGRTIRLRLAANDADPIAFITYLSDVSSFRSSYVLKSIKVIDQNNYAVDESPGQIVRKDFVPDMQITLSDFGLPDYTQFNTETLEVLVNGSQLTKSNTAGNGDSLAGGEYDYDYIQDSEGRWNTIVFADPLIDSDIVTVRWYDNVIGTLLTWDDGDDNLQQRTREIFVSRDDWADVRRSNKIMYTDPQNPSAAVTEVLPDPETFAPGGTLTSLFESIFPIGSVYTNANNPNNPADYMGFGTWVRYAEGRTVVGWNPNDDGKFHRNNNNENIVQAGGTGGSIGVTLTQENIPELISTTNPDYANDSSRDINNITEQYSLVARSATSGGDINLNGCLGDPENTTPLAYYKEEPIKVNHGQVAQAVDVTQPYITAYTWIRTA</sequence>
<feature type="domain" description="Baseplate structural protein Gp9/Gp10 N-terminal" evidence="1">
    <location>
        <begin position="2"/>
        <end position="181"/>
    </location>
</feature>